<feature type="non-terminal residue" evidence="1">
    <location>
        <position position="1"/>
    </location>
</feature>
<dbReference type="EMBL" id="LR797475">
    <property type="protein sequence ID" value="CAB4218921.1"/>
    <property type="molecule type" value="Genomic_DNA"/>
</dbReference>
<gene>
    <name evidence="1" type="ORF">UFOVP1603_63</name>
</gene>
<dbReference type="Pfam" id="PF00805">
    <property type="entry name" value="Pentapeptide"/>
    <property type="match status" value="1"/>
</dbReference>
<protein>
    <submittedName>
        <fullName evidence="1">Pentapeptide repeat</fullName>
    </submittedName>
</protein>
<dbReference type="InterPro" id="IPR001646">
    <property type="entry name" value="5peptide_repeat"/>
</dbReference>
<organism evidence="1">
    <name type="scientific">uncultured Caudovirales phage</name>
    <dbReference type="NCBI Taxonomy" id="2100421"/>
    <lineage>
        <taxon>Viruses</taxon>
        <taxon>Duplodnaviria</taxon>
        <taxon>Heunggongvirae</taxon>
        <taxon>Uroviricota</taxon>
        <taxon>Caudoviricetes</taxon>
        <taxon>Peduoviridae</taxon>
        <taxon>Maltschvirus</taxon>
        <taxon>Maltschvirus maltsch</taxon>
    </lineage>
</organism>
<proteinExistence type="predicted"/>
<dbReference type="Gene3D" id="2.160.20.80">
    <property type="entry name" value="E3 ubiquitin-protein ligase SopA"/>
    <property type="match status" value="1"/>
</dbReference>
<reference evidence="1" key="1">
    <citation type="submission" date="2020-05" db="EMBL/GenBank/DDBJ databases">
        <authorList>
            <person name="Chiriac C."/>
            <person name="Salcher M."/>
            <person name="Ghai R."/>
            <person name="Kavagutti S V."/>
        </authorList>
    </citation>
    <scope>NUCLEOTIDE SEQUENCE</scope>
</reference>
<evidence type="ECO:0000313" key="1">
    <source>
        <dbReference type="EMBL" id="CAB4218921.1"/>
    </source>
</evidence>
<sequence>GADLRGAVLSEANLSGADLSGALKGVPVVPHIDAAILRAIGDGGHLDMGDWHKCETTHCRAGWAITLAGEGGAALEFAMGPAAAGSLIYAASRPGQKIPNFYASTDAALEDIKAGAAADPLPVEK</sequence>
<accession>A0A6J5SWA9</accession>
<name>A0A6J5SWA9_9CAUD</name>